<evidence type="ECO:0000259" key="9">
    <source>
        <dbReference type="PROSITE" id="PS50850"/>
    </source>
</evidence>
<dbReference type="SUPFAM" id="SSF103473">
    <property type="entry name" value="MFS general substrate transporter"/>
    <property type="match status" value="1"/>
</dbReference>
<dbReference type="InterPro" id="IPR003663">
    <property type="entry name" value="Sugar/inositol_transpt"/>
</dbReference>
<keyword evidence="11" id="KW-1185">Reference proteome</keyword>
<protein>
    <submittedName>
        <fullName evidence="10">Sugar porter family MFS transporter</fullName>
    </submittedName>
</protein>
<feature type="transmembrane region" description="Helical" evidence="8">
    <location>
        <begin position="145"/>
        <end position="166"/>
    </location>
</feature>
<organism evidence="10 11">
    <name type="scientific">Methylopila henanensis</name>
    <dbReference type="NCBI Taxonomy" id="873516"/>
    <lineage>
        <taxon>Bacteria</taxon>
        <taxon>Pseudomonadati</taxon>
        <taxon>Pseudomonadota</taxon>
        <taxon>Alphaproteobacteria</taxon>
        <taxon>Hyphomicrobiales</taxon>
        <taxon>Methylopilaceae</taxon>
        <taxon>Methylopila</taxon>
    </lineage>
</organism>
<feature type="transmembrane region" description="Helical" evidence="8">
    <location>
        <begin position="452"/>
        <end position="473"/>
    </location>
</feature>
<evidence type="ECO:0000313" key="10">
    <source>
        <dbReference type="EMBL" id="MFD1701473.1"/>
    </source>
</evidence>
<comment type="similarity">
    <text evidence="2 7">Belongs to the major facilitator superfamily. Sugar transporter (TC 2.A.1.1) family.</text>
</comment>
<feature type="transmembrane region" description="Helical" evidence="8">
    <location>
        <begin position="178"/>
        <end position="200"/>
    </location>
</feature>
<dbReference type="PROSITE" id="PS00216">
    <property type="entry name" value="SUGAR_TRANSPORT_1"/>
    <property type="match status" value="1"/>
</dbReference>
<evidence type="ECO:0000256" key="2">
    <source>
        <dbReference type="ARBA" id="ARBA00010992"/>
    </source>
</evidence>
<evidence type="ECO:0000256" key="1">
    <source>
        <dbReference type="ARBA" id="ARBA00004141"/>
    </source>
</evidence>
<evidence type="ECO:0000256" key="8">
    <source>
        <dbReference type="SAM" id="Phobius"/>
    </source>
</evidence>
<dbReference type="Gene3D" id="1.20.1250.20">
    <property type="entry name" value="MFS general substrate transporter like domains"/>
    <property type="match status" value="1"/>
</dbReference>
<keyword evidence="4 8" id="KW-0812">Transmembrane</keyword>
<evidence type="ECO:0000256" key="7">
    <source>
        <dbReference type="RuleBase" id="RU003346"/>
    </source>
</evidence>
<feature type="transmembrane region" description="Helical" evidence="8">
    <location>
        <begin position="120"/>
        <end position="139"/>
    </location>
</feature>
<keyword evidence="5 8" id="KW-1133">Transmembrane helix</keyword>
<keyword evidence="3 7" id="KW-0813">Transport</keyword>
<keyword evidence="6 8" id="KW-0472">Membrane</keyword>
<dbReference type="NCBIfam" id="TIGR00879">
    <property type="entry name" value="SP"/>
    <property type="match status" value="1"/>
</dbReference>
<dbReference type="PRINTS" id="PR00171">
    <property type="entry name" value="SUGRTRNSPORT"/>
</dbReference>
<comment type="subcellular location">
    <subcellularLocation>
        <location evidence="1">Membrane</location>
        <topology evidence="1">Multi-pass membrane protein</topology>
    </subcellularLocation>
</comment>
<dbReference type="Pfam" id="PF00083">
    <property type="entry name" value="Sugar_tr"/>
    <property type="match status" value="1"/>
</dbReference>
<evidence type="ECO:0000256" key="4">
    <source>
        <dbReference type="ARBA" id="ARBA00022692"/>
    </source>
</evidence>
<dbReference type="InterPro" id="IPR020846">
    <property type="entry name" value="MFS_dom"/>
</dbReference>
<feature type="transmembrane region" description="Helical" evidence="8">
    <location>
        <begin position="357"/>
        <end position="378"/>
    </location>
</feature>
<evidence type="ECO:0000313" key="11">
    <source>
        <dbReference type="Proteomes" id="UP001597308"/>
    </source>
</evidence>
<feature type="domain" description="Major facilitator superfamily (MFS) profile" evidence="9">
    <location>
        <begin position="54"/>
        <end position="477"/>
    </location>
</feature>
<dbReference type="InterPro" id="IPR050814">
    <property type="entry name" value="Myo-inositol_Transporter"/>
</dbReference>
<dbReference type="PROSITE" id="PS50850">
    <property type="entry name" value="MFS"/>
    <property type="match status" value="1"/>
</dbReference>
<dbReference type="InterPro" id="IPR005828">
    <property type="entry name" value="MFS_sugar_transport-like"/>
</dbReference>
<evidence type="ECO:0000256" key="3">
    <source>
        <dbReference type="ARBA" id="ARBA00022448"/>
    </source>
</evidence>
<gene>
    <name evidence="10" type="ORF">ACFSCV_00490</name>
</gene>
<dbReference type="PANTHER" id="PTHR48020">
    <property type="entry name" value="PROTON MYO-INOSITOL COTRANSPORTER"/>
    <property type="match status" value="1"/>
</dbReference>
<proteinExistence type="inferred from homology"/>
<feature type="transmembrane region" description="Helical" evidence="8">
    <location>
        <begin position="288"/>
        <end position="312"/>
    </location>
</feature>
<comment type="caution">
    <text evidence="10">The sequence shown here is derived from an EMBL/GenBank/DDBJ whole genome shotgun (WGS) entry which is preliminary data.</text>
</comment>
<sequence>MRLPERRTLRNAPAETPPICRGFRRATLRYDRNRARRGLLPRVEGVSDMNFKVVAATASLGGLLFGYDTGVVSGALPFVRDVFQLSEAMQGFFVSIALGGAAAGAGVAGQLADAYGRRRVILVVAALFVVGALLCAIATNVPVLLLGRLTLGVAIGVASMLTPLYLAEMAPADKRGGVVSLNQMCITVGILLSYIVAYLLSEVDGGWRWMLAIGCLPGVVLGLGMLGLPDSPRWLAGQGRIDEAAAALRTLRGGQDVTAELNQLRTDLTRENGALVPWSALLEPRVRLPLIVGVGLAVFQQVTGINTVIYYAPIIFEQAGMGSTSAAILATAGVGVVNVIMTYVALKLLDTAGRRKLLIVGLAGMTAMLAILTAGFAVGTEGPLAWIATLSVAAYVGFFAIGLGPVFWLLISEIFPLAVRGRAMGVATVANWGANLIVSQIFLMLIAGLGSAATFGLFAVMSVGALLFTLALVPETKGRTLEEIEADFSGERTPARV</sequence>
<feature type="transmembrane region" description="Helical" evidence="8">
    <location>
        <begin position="88"/>
        <end position="108"/>
    </location>
</feature>
<evidence type="ECO:0000256" key="6">
    <source>
        <dbReference type="ARBA" id="ARBA00023136"/>
    </source>
</evidence>
<evidence type="ECO:0000256" key="5">
    <source>
        <dbReference type="ARBA" id="ARBA00022989"/>
    </source>
</evidence>
<feature type="transmembrane region" description="Helical" evidence="8">
    <location>
        <begin position="324"/>
        <end position="345"/>
    </location>
</feature>
<dbReference type="RefSeq" id="WP_378795949.1">
    <property type="nucleotide sequence ID" value="NZ_JBHUER010000001.1"/>
</dbReference>
<feature type="transmembrane region" description="Helical" evidence="8">
    <location>
        <begin position="53"/>
        <end position="76"/>
    </location>
</feature>
<feature type="transmembrane region" description="Helical" evidence="8">
    <location>
        <begin position="384"/>
        <end position="411"/>
    </location>
</feature>
<dbReference type="Proteomes" id="UP001597308">
    <property type="component" value="Unassembled WGS sequence"/>
</dbReference>
<dbReference type="InterPro" id="IPR036259">
    <property type="entry name" value="MFS_trans_sf"/>
</dbReference>
<feature type="transmembrane region" description="Helical" evidence="8">
    <location>
        <begin position="423"/>
        <end position="446"/>
    </location>
</feature>
<name>A0ABW4K4F7_9HYPH</name>
<dbReference type="InterPro" id="IPR005829">
    <property type="entry name" value="Sugar_transporter_CS"/>
</dbReference>
<dbReference type="PANTHER" id="PTHR48020:SF12">
    <property type="entry name" value="PROTON MYO-INOSITOL COTRANSPORTER"/>
    <property type="match status" value="1"/>
</dbReference>
<dbReference type="EMBL" id="JBHUER010000001">
    <property type="protein sequence ID" value="MFD1701473.1"/>
    <property type="molecule type" value="Genomic_DNA"/>
</dbReference>
<feature type="transmembrane region" description="Helical" evidence="8">
    <location>
        <begin position="206"/>
        <end position="228"/>
    </location>
</feature>
<accession>A0ABW4K4F7</accession>
<reference evidence="11" key="1">
    <citation type="journal article" date="2019" name="Int. J. Syst. Evol. Microbiol.">
        <title>The Global Catalogue of Microorganisms (GCM) 10K type strain sequencing project: providing services to taxonomists for standard genome sequencing and annotation.</title>
        <authorList>
            <consortium name="The Broad Institute Genomics Platform"/>
            <consortium name="The Broad Institute Genome Sequencing Center for Infectious Disease"/>
            <person name="Wu L."/>
            <person name="Ma J."/>
        </authorList>
    </citation>
    <scope>NUCLEOTIDE SEQUENCE [LARGE SCALE GENOMIC DNA]</scope>
    <source>
        <strain evidence="11">KCTC 23707</strain>
    </source>
</reference>